<proteinExistence type="predicted"/>
<gene>
    <name evidence="1" type="ORF">Sango_2888900</name>
</gene>
<organism evidence="1 2">
    <name type="scientific">Sesamum angolense</name>
    <dbReference type="NCBI Taxonomy" id="2727404"/>
    <lineage>
        <taxon>Eukaryota</taxon>
        <taxon>Viridiplantae</taxon>
        <taxon>Streptophyta</taxon>
        <taxon>Embryophyta</taxon>
        <taxon>Tracheophyta</taxon>
        <taxon>Spermatophyta</taxon>
        <taxon>Magnoliopsida</taxon>
        <taxon>eudicotyledons</taxon>
        <taxon>Gunneridae</taxon>
        <taxon>Pentapetalae</taxon>
        <taxon>asterids</taxon>
        <taxon>lamiids</taxon>
        <taxon>Lamiales</taxon>
        <taxon>Pedaliaceae</taxon>
        <taxon>Sesamum</taxon>
    </lineage>
</organism>
<accession>A0AAE1T5Z7</accession>
<comment type="caution">
    <text evidence="1">The sequence shown here is derived from an EMBL/GenBank/DDBJ whole genome shotgun (WGS) entry which is preliminary data.</text>
</comment>
<sequence length="201" mass="22796">MANRSSSLVKQRIHIMIGFSFKALPLTCLGTPLHKGNRKCILYDDLIDKLRKKLQYQIQSSLSHGGRLKLIKSTLCSTPLHLIEVLNPPKKILKWQLPLGSISSSKILRNVFPGIVRVSRNDSSTKIRMCKVDSELQKHIFWIISSGKISFLCDNWIGKQTLLQMVNPPRVDSERAPSGKLQLLQIRDLMLISNILPFIMA</sequence>
<keyword evidence="2" id="KW-1185">Reference proteome</keyword>
<dbReference type="AlphaFoldDB" id="A0AAE1T5Z7"/>
<dbReference type="PANTHER" id="PTHR33116">
    <property type="entry name" value="REVERSE TRANSCRIPTASE ZINC-BINDING DOMAIN-CONTAINING PROTEIN-RELATED-RELATED"/>
    <property type="match status" value="1"/>
</dbReference>
<evidence type="ECO:0000313" key="1">
    <source>
        <dbReference type="EMBL" id="KAK4382263.1"/>
    </source>
</evidence>
<dbReference type="PANTHER" id="PTHR33116:SF80">
    <property type="entry name" value="REVERSE TRANSCRIPTASE ZINC-BINDING DOMAIN-CONTAINING PROTEIN"/>
    <property type="match status" value="1"/>
</dbReference>
<protein>
    <submittedName>
        <fullName evidence="1">Uncharacterized protein</fullName>
    </submittedName>
</protein>
<reference evidence="1" key="1">
    <citation type="submission" date="2020-06" db="EMBL/GenBank/DDBJ databases">
        <authorList>
            <person name="Li T."/>
            <person name="Hu X."/>
            <person name="Zhang T."/>
            <person name="Song X."/>
            <person name="Zhang H."/>
            <person name="Dai N."/>
            <person name="Sheng W."/>
            <person name="Hou X."/>
            <person name="Wei L."/>
        </authorList>
    </citation>
    <scope>NUCLEOTIDE SEQUENCE</scope>
    <source>
        <strain evidence="1">K16</strain>
        <tissue evidence="1">Leaf</tissue>
    </source>
</reference>
<evidence type="ECO:0000313" key="2">
    <source>
        <dbReference type="Proteomes" id="UP001289374"/>
    </source>
</evidence>
<name>A0AAE1T5Z7_9LAMI</name>
<dbReference type="Proteomes" id="UP001289374">
    <property type="component" value="Unassembled WGS sequence"/>
</dbReference>
<dbReference type="EMBL" id="JACGWL010000729">
    <property type="protein sequence ID" value="KAK4382263.1"/>
    <property type="molecule type" value="Genomic_DNA"/>
</dbReference>
<reference evidence="1" key="2">
    <citation type="journal article" date="2024" name="Plant">
        <title>Genomic evolution and insights into agronomic trait innovations of Sesamum species.</title>
        <authorList>
            <person name="Miao H."/>
            <person name="Wang L."/>
            <person name="Qu L."/>
            <person name="Liu H."/>
            <person name="Sun Y."/>
            <person name="Le M."/>
            <person name="Wang Q."/>
            <person name="Wei S."/>
            <person name="Zheng Y."/>
            <person name="Lin W."/>
            <person name="Duan Y."/>
            <person name="Cao H."/>
            <person name="Xiong S."/>
            <person name="Wang X."/>
            <person name="Wei L."/>
            <person name="Li C."/>
            <person name="Ma Q."/>
            <person name="Ju M."/>
            <person name="Zhao R."/>
            <person name="Li G."/>
            <person name="Mu C."/>
            <person name="Tian Q."/>
            <person name="Mei H."/>
            <person name="Zhang T."/>
            <person name="Gao T."/>
            <person name="Zhang H."/>
        </authorList>
    </citation>
    <scope>NUCLEOTIDE SEQUENCE</scope>
    <source>
        <strain evidence="1">K16</strain>
    </source>
</reference>